<evidence type="ECO:0000313" key="3">
    <source>
        <dbReference type="Proteomes" id="UP000437131"/>
    </source>
</evidence>
<feature type="region of interest" description="Disordered" evidence="1">
    <location>
        <begin position="68"/>
        <end position="163"/>
    </location>
</feature>
<comment type="caution">
    <text evidence="2">The sequence shown here is derived from an EMBL/GenBank/DDBJ whole genome shotgun (WGS) entry which is preliminary data.</text>
</comment>
<feature type="compositionally biased region" description="Pro residues" evidence="1">
    <location>
        <begin position="108"/>
        <end position="122"/>
    </location>
</feature>
<accession>A0A844GUR5</accession>
<reference evidence="2 3" key="1">
    <citation type="submission" date="2019-11" db="EMBL/GenBank/DDBJ databases">
        <title>Isolation of a new High Light Tolerant Cyanobacteria.</title>
        <authorList>
            <person name="Dobson Z."/>
            <person name="Vaughn N."/>
            <person name="Vaughn M."/>
            <person name="Fromme P."/>
            <person name="Mazor Y."/>
        </authorList>
    </citation>
    <scope>NUCLEOTIDE SEQUENCE [LARGE SCALE GENOMIC DNA]</scope>
    <source>
        <strain evidence="2 3">0216</strain>
    </source>
</reference>
<evidence type="ECO:0000313" key="2">
    <source>
        <dbReference type="EMBL" id="MTF38812.1"/>
    </source>
</evidence>
<dbReference type="RefSeq" id="WP_155083658.1">
    <property type="nucleotide sequence ID" value="NZ_WMIA01000007.1"/>
</dbReference>
<feature type="compositionally biased region" description="Polar residues" evidence="1">
    <location>
        <begin position="68"/>
        <end position="79"/>
    </location>
</feature>
<gene>
    <name evidence="2" type="ORF">GGC33_07705</name>
</gene>
<dbReference type="EMBL" id="WMIA01000007">
    <property type="protein sequence ID" value="MTF38812.1"/>
    <property type="molecule type" value="Genomic_DNA"/>
</dbReference>
<evidence type="ECO:0000256" key="1">
    <source>
        <dbReference type="SAM" id="MobiDB-lite"/>
    </source>
</evidence>
<dbReference type="AlphaFoldDB" id="A0A844GUR5"/>
<sequence>MANYPFILTSELVNIKHGKYIVKVCVHQNQQIISTAHSEGYTVEEAEDNARKRAILFANESVNVHNVQNIPVSTTNKVTSPPPVEQKSKPPTNSPSTKTNLSENITHPPAPPQKPPIKPPMSPQKETKPSEITPPPLQNESPPEEITSPPINHSDDTLPLEIPENHNGKEEILSAPTNDIEESPTLPLSLETNETMDFSQIIDQTTFEMKRLGWTQDQGKKYLLETYGKKSRHLLSDQELIEFLQYLQSQ</sequence>
<organism evidence="2 3">
    <name type="scientific">Cyanobacterium aponinum 0216</name>
    <dbReference type="NCBI Taxonomy" id="2676140"/>
    <lineage>
        <taxon>Bacteria</taxon>
        <taxon>Bacillati</taxon>
        <taxon>Cyanobacteriota</taxon>
        <taxon>Cyanophyceae</taxon>
        <taxon>Oscillatoriophycideae</taxon>
        <taxon>Chroococcales</taxon>
        <taxon>Geminocystaceae</taxon>
        <taxon>Cyanobacterium</taxon>
    </lineage>
</organism>
<feature type="compositionally biased region" description="Polar residues" evidence="1">
    <location>
        <begin position="89"/>
        <end position="105"/>
    </location>
</feature>
<proteinExistence type="predicted"/>
<dbReference type="Proteomes" id="UP000437131">
    <property type="component" value="Unassembled WGS sequence"/>
</dbReference>
<feature type="compositionally biased region" description="Low complexity" evidence="1">
    <location>
        <begin position="140"/>
        <end position="151"/>
    </location>
</feature>
<name>A0A844GUR5_9CHRO</name>
<protein>
    <submittedName>
        <fullName evidence="2">Uncharacterized protein</fullName>
    </submittedName>
</protein>